<evidence type="ECO:0000256" key="3">
    <source>
        <dbReference type="PROSITE-ProRule" id="PRU00023"/>
    </source>
</evidence>
<protein>
    <submittedName>
        <fullName evidence="5">Kh domain protein</fullName>
    </submittedName>
</protein>
<dbReference type="Pfam" id="PF12796">
    <property type="entry name" value="Ank_2"/>
    <property type="match status" value="1"/>
</dbReference>
<accession>I2CPV7</accession>
<dbReference type="PANTHER" id="PTHR24180:SF45">
    <property type="entry name" value="POLY [ADP-RIBOSE] POLYMERASE TANKYRASE"/>
    <property type="match status" value="1"/>
</dbReference>
<dbReference type="PROSITE" id="PS50297">
    <property type="entry name" value="ANK_REP_REGION"/>
    <property type="match status" value="2"/>
</dbReference>
<evidence type="ECO:0000256" key="2">
    <source>
        <dbReference type="ARBA" id="ARBA00023043"/>
    </source>
</evidence>
<dbReference type="EMBL" id="JU969637">
    <property type="protein sequence ID" value="AFJ68940.1"/>
    <property type="molecule type" value="mRNA"/>
</dbReference>
<dbReference type="Gene3D" id="1.25.40.20">
    <property type="entry name" value="Ankyrin repeat-containing domain"/>
    <property type="match status" value="1"/>
</dbReference>
<dbReference type="InterPro" id="IPR036770">
    <property type="entry name" value="Ankyrin_rpt-contain_sf"/>
</dbReference>
<feature type="non-terminal residue" evidence="5">
    <location>
        <position position="201"/>
    </location>
</feature>
<sequence length="201" mass="21345">MVFAGVWPLSTVGTTPAARDSPASNARHETDVSVQASDSTPSSSFPSVAADGSTPNHVTHHPALSDMVAPLAPEALLDAVNEGSVSLVNSLLSQEPSLANHRDGFGQTPLMWAAYKGRTEIVTALLDRGARINECETRRARTALYLACEFDHAPVVTLLLARGADPMLAAQRGWTVLSRGYEGWTPLIIAGYNGCPAVLRR</sequence>
<evidence type="ECO:0000256" key="1">
    <source>
        <dbReference type="ARBA" id="ARBA00022737"/>
    </source>
</evidence>
<dbReference type="PROSITE" id="PS50088">
    <property type="entry name" value="ANK_REPEAT"/>
    <property type="match status" value="2"/>
</dbReference>
<feature type="repeat" description="ANK" evidence="3">
    <location>
        <begin position="105"/>
        <end position="137"/>
    </location>
</feature>
<dbReference type="SMART" id="SM00248">
    <property type="entry name" value="ANK"/>
    <property type="match status" value="2"/>
</dbReference>
<dbReference type="InterPro" id="IPR002110">
    <property type="entry name" value="Ankyrin_rpt"/>
</dbReference>
<feature type="compositionally biased region" description="Low complexity" evidence="4">
    <location>
        <begin position="37"/>
        <end position="47"/>
    </location>
</feature>
<proteinExistence type="evidence at transcript level"/>
<keyword evidence="2 3" id="KW-0040">ANK repeat</keyword>
<feature type="repeat" description="ANK" evidence="3">
    <location>
        <begin position="139"/>
        <end position="171"/>
    </location>
</feature>
<name>I2CPV7_NANGC</name>
<dbReference type="PRINTS" id="PR01415">
    <property type="entry name" value="ANKYRIN"/>
</dbReference>
<keyword evidence="1" id="KW-0677">Repeat</keyword>
<dbReference type="InterPro" id="IPR051637">
    <property type="entry name" value="Ank_repeat_dom-contain_49"/>
</dbReference>
<gene>
    <name evidence="5" type="ORF">NGATSA_3047700</name>
</gene>
<feature type="region of interest" description="Disordered" evidence="4">
    <location>
        <begin position="13"/>
        <end position="61"/>
    </location>
</feature>
<dbReference type="AlphaFoldDB" id="I2CPV7"/>
<organism evidence="5">
    <name type="scientific">Nannochloropsis gaditana (strain CCMP526)</name>
    <name type="common">Green microalga</name>
    <name type="synonym">Microchloropsis gaditana</name>
    <dbReference type="NCBI Taxonomy" id="1093141"/>
    <lineage>
        <taxon>Eukaryota</taxon>
        <taxon>Sar</taxon>
        <taxon>Stramenopiles</taxon>
        <taxon>Ochrophyta</taxon>
        <taxon>Eustigmatophyceae</taxon>
        <taxon>Eustigmatales</taxon>
        <taxon>Monodopsidaceae</taxon>
        <taxon>Nannochloropsis</taxon>
    </lineage>
</organism>
<dbReference type="SUPFAM" id="SSF48403">
    <property type="entry name" value="Ankyrin repeat"/>
    <property type="match status" value="1"/>
</dbReference>
<reference evidence="5" key="1">
    <citation type="journal article" date="2012" name="Bioengineered">
        <title>Additional insights into the genome of the oleaginous model alga Nannochloropsis gaditana.</title>
        <authorList>
            <person name="Jinkerson R.E."/>
            <person name="Radakovits R."/>
            <person name="Posewitz M.C."/>
        </authorList>
    </citation>
    <scope>NUCLEOTIDE SEQUENCE</scope>
    <source>
        <strain evidence="5">CCMP526</strain>
    </source>
</reference>
<evidence type="ECO:0000313" key="5">
    <source>
        <dbReference type="EMBL" id="AFJ68940.1"/>
    </source>
</evidence>
<reference evidence="5" key="2">
    <citation type="journal article" date="2012" name="Nat. Commun.">
        <title>Draft genome sequence and genetic transformation of the oleaginous alga Nannochloropis gaditana.</title>
        <authorList>
            <person name="Radakovits R."/>
            <person name="Jinkerson R.E."/>
            <person name="Fuerstenberg S.I."/>
            <person name="Tae H."/>
            <person name="Settlage R.E."/>
            <person name="Boore J.L."/>
            <person name="Posewitz M.C."/>
        </authorList>
    </citation>
    <scope>NUCLEOTIDE SEQUENCE</scope>
    <source>
        <strain evidence="5">CCMP526</strain>
    </source>
</reference>
<evidence type="ECO:0000256" key="4">
    <source>
        <dbReference type="SAM" id="MobiDB-lite"/>
    </source>
</evidence>
<dbReference type="PANTHER" id="PTHR24180">
    <property type="entry name" value="CYCLIN-DEPENDENT KINASE INHIBITOR 2C-RELATED"/>
    <property type="match status" value="1"/>
</dbReference>